<evidence type="ECO:0000313" key="1">
    <source>
        <dbReference type="EMBL" id="SVC60066.1"/>
    </source>
</evidence>
<reference evidence="1" key="1">
    <citation type="submission" date="2018-05" db="EMBL/GenBank/DDBJ databases">
        <authorList>
            <person name="Lanie J.A."/>
            <person name="Ng W.-L."/>
            <person name="Kazmierczak K.M."/>
            <person name="Andrzejewski T.M."/>
            <person name="Davidsen T.M."/>
            <person name="Wayne K.J."/>
            <person name="Tettelin H."/>
            <person name="Glass J.I."/>
            <person name="Rusch D."/>
            <person name="Podicherti R."/>
            <person name="Tsui H.-C.T."/>
            <person name="Winkler M.E."/>
        </authorList>
    </citation>
    <scope>NUCLEOTIDE SEQUENCE</scope>
</reference>
<gene>
    <name evidence="1" type="ORF">METZ01_LOCUS312920</name>
</gene>
<protein>
    <submittedName>
        <fullName evidence="1">Uncharacterized protein</fullName>
    </submittedName>
</protein>
<organism evidence="1">
    <name type="scientific">marine metagenome</name>
    <dbReference type="NCBI Taxonomy" id="408172"/>
    <lineage>
        <taxon>unclassified sequences</taxon>
        <taxon>metagenomes</taxon>
        <taxon>ecological metagenomes</taxon>
    </lineage>
</organism>
<sequence length="58" mass="6510">MTWLGLAVGMAVLMVVWRMRRPPDEKMDPPGNFTMFFSPTQGEGDLFIGGIVVVYFIS</sequence>
<dbReference type="AlphaFoldDB" id="A0A382NG76"/>
<accession>A0A382NG76</accession>
<proteinExistence type="predicted"/>
<dbReference type="EMBL" id="UINC01100194">
    <property type="protein sequence ID" value="SVC60066.1"/>
    <property type="molecule type" value="Genomic_DNA"/>
</dbReference>
<feature type="non-terminal residue" evidence="1">
    <location>
        <position position="58"/>
    </location>
</feature>
<name>A0A382NG76_9ZZZZ</name>